<evidence type="ECO:0000256" key="5">
    <source>
        <dbReference type="ARBA" id="ARBA00022617"/>
    </source>
</evidence>
<evidence type="ECO:0000256" key="7">
    <source>
        <dbReference type="ARBA" id="ARBA00023002"/>
    </source>
</evidence>
<dbReference type="GO" id="GO:0004497">
    <property type="term" value="F:monooxygenase activity"/>
    <property type="evidence" value="ECO:0007669"/>
    <property type="project" value="UniProtKB-KW"/>
</dbReference>
<dbReference type="GO" id="GO:0016705">
    <property type="term" value="F:oxidoreductase activity, acting on paired donors, with incorporation or reduction of molecular oxygen"/>
    <property type="evidence" value="ECO:0007669"/>
    <property type="project" value="InterPro"/>
</dbReference>
<gene>
    <name evidence="11" type="ORF">AFUS01_LOCUS41347</name>
</gene>
<dbReference type="PANTHER" id="PTHR24292">
    <property type="entry name" value="CYTOCHROME P450"/>
    <property type="match status" value="1"/>
</dbReference>
<organism evidence="11 12">
    <name type="scientific">Allacma fusca</name>
    <dbReference type="NCBI Taxonomy" id="39272"/>
    <lineage>
        <taxon>Eukaryota</taxon>
        <taxon>Metazoa</taxon>
        <taxon>Ecdysozoa</taxon>
        <taxon>Arthropoda</taxon>
        <taxon>Hexapoda</taxon>
        <taxon>Collembola</taxon>
        <taxon>Symphypleona</taxon>
        <taxon>Sminthuridae</taxon>
        <taxon>Allacma</taxon>
    </lineage>
</organism>
<keyword evidence="8" id="KW-0408">Iron</keyword>
<dbReference type="AlphaFoldDB" id="A0A8J2LGK9"/>
<dbReference type="GO" id="GO:0020037">
    <property type="term" value="F:heme binding"/>
    <property type="evidence" value="ECO:0007669"/>
    <property type="project" value="InterPro"/>
</dbReference>
<dbReference type="PANTHER" id="PTHR24292:SF54">
    <property type="entry name" value="CYP9F3-RELATED"/>
    <property type="match status" value="1"/>
</dbReference>
<proteinExistence type="inferred from homology"/>
<keyword evidence="12" id="KW-1185">Reference proteome</keyword>
<comment type="caution">
    <text evidence="11">The sequence shown here is derived from an EMBL/GenBank/DDBJ whole genome shotgun (WGS) entry which is preliminary data.</text>
</comment>
<reference evidence="11" key="1">
    <citation type="submission" date="2021-06" db="EMBL/GenBank/DDBJ databases">
        <authorList>
            <person name="Hodson N. C."/>
            <person name="Mongue J. A."/>
            <person name="Jaron S. K."/>
        </authorList>
    </citation>
    <scope>NUCLEOTIDE SEQUENCE</scope>
</reference>
<evidence type="ECO:0000256" key="8">
    <source>
        <dbReference type="ARBA" id="ARBA00023004"/>
    </source>
</evidence>
<dbReference type="Pfam" id="PF00067">
    <property type="entry name" value="p450"/>
    <property type="match status" value="1"/>
</dbReference>
<dbReference type="EMBL" id="CAJVCH010561137">
    <property type="protein sequence ID" value="CAG7831611.1"/>
    <property type="molecule type" value="Genomic_DNA"/>
</dbReference>
<keyword evidence="10" id="KW-0472">Membrane</keyword>
<comment type="similarity">
    <text evidence="4">Belongs to the cytochrome P450 family.</text>
</comment>
<keyword evidence="9" id="KW-0503">Monooxygenase</keyword>
<evidence type="ECO:0000256" key="2">
    <source>
        <dbReference type="ARBA" id="ARBA00004174"/>
    </source>
</evidence>
<keyword evidence="6" id="KW-0479">Metal-binding</keyword>
<evidence type="ECO:0000256" key="6">
    <source>
        <dbReference type="ARBA" id="ARBA00022723"/>
    </source>
</evidence>
<comment type="cofactor">
    <cofactor evidence="1">
        <name>heme</name>
        <dbReference type="ChEBI" id="CHEBI:30413"/>
    </cofactor>
</comment>
<dbReference type="InterPro" id="IPR001128">
    <property type="entry name" value="Cyt_P450"/>
</dbReference>
<evidence type="ECO:0000256" key="9">
    <source>
        <dbReference type="ARBA" id="ARBA00023033"/>
    </source>
</evidence>
<dbReference type="GO" id="GO:0005789">
    <property type="term" value="C:endoplasmic reticulum membrane"/>
    <property type="evidence" value="ECO:0007669"/>
    <property type="project" value="UniProtKB-SubCell"/>
</dbReference>
<evidence type="ECO:0000256" key="1">
    <source>
        <dbReference type="ARBA" id="ARBA00001971"/>
    </source>
</evidence>
<accession>A0A8J2LGK9</accession>
<comment type="subcellular location">
    <subcellularLocation>
        <location evidence="3">Endoplasmic reticulum membrane</location>
        <topology evidence="3">Peripheral membrane protein</topology>
    </subcellularLocation>
    <subcellularLocation>
        <location evidence="2">Microsome membrane</location>
        <topology evidence="2">Peripheral membrane protein</topology>
    </subcellularLocation>
</comment>
<keyword evidence="7" id="KW-0560">Oxidoreductase</keyword>
<protein>
    <submittedName>
        <fullName evidence="11">Uncharacterized protein</fullName>
    </submittedName>
</protein>
<sequence length="110" mass="12534">MFTIFNSSAEKLTKALENQISTNQVVEIRPFIQKLTMDVIASAAFGIESNLFEDPDSTFAKHAMKFQDLFQVIIDAINHRQKTGEKRDDFLQILLEARSGQLKQEDDAEL</sequence>
<evidence type="ECO:0000256" key="4">
    <source>
        <dbReference type="ARBA" id="ARBA00010617"/>
    </source>
</evidence>
<evidence type="ECO:0000313" key="11">
    <source>
        <dbReference type="EMBL" id="CAG7831611.1"/>
    </source>
</evidence>
<evidence type="ECO:0000313" key="12">
    <source>
        <dbReference type="Proteomes" id="UP000708208"/>
    </source>
</evidence>
<dbReference type="OrthoDB" id="2789670at2759"/>
<keyword evidence="5" id="KW-0349">Heme</keyword>
<dbReference type="GO" id="GO:0005506">
    <property type="term" value="F:iron ion binding"/>
    <property type="evidence" value="ECO:0007669"/>
    <property type="project" value="InterPro"/>
</dbReference>
<dbReference type="Proteomes" id="UP000708208">
    <property type="component" value="Unassembled WGS sequence"/>
</dbReference>
<evidence type="ECO:0000256" key="10">
    <source>
        <dbReference type="ARBA" id="ARBA00023136"/>
    </source>
</evidence>
<evidence type="ECO:0000256" key="3">
    <source>
        <dbReference type="ARBA" id="ARBA00004406"/>
    </source>
</evidence>
<name>A0A8J2LGK9_9HEXA</name>
<feature type="non-terminal residue" evidence="11">
    <location>
        <position position="1"/>
    </location>
</feature>
<dbReference type="InterPro" id="IPR050476">
    <property type="entry name" value="Insect_CytP450_Detox"/>
</dbReference>